<proteinExistence type="predicted"/>
<organism evidence="2 3">
    <name type="scientific">Amycolatopsis magusensis</name>
    <dbReference type="NCBI Taxonomy" id="882444"/>
    <lineage>
        <taxon>Bacteria</taxon>
        <taxon>Bacillati</taxon>
        <taxon>Actinomycetota</taxon>
        <taxon>Actinomycetes</taxon>
        <taxon>Pseudonocardiales</taxon>
        <taxon>Pseudonocardiaceae</taxon>
        <taxon>Amycolatopsis</taxon>
    </lineage>
</organism>
<evidence type="ECO:0008006" key="4">
    <source>
        <dbReference type="Google" id="ProtNLM"/>
    </source>
</evidence>
<dbReference type="EMBL" id="JAGGMS010000001">
    <property type="protein sequence ID" value="MBP2181763.1"/>
    <property type="molecule type" value="Genomic_DNA"/>
</dbReference>
<protein>
    <recommendedName>
        <fullName evidence="4">TAT (Twin-arginine translocation) pathway signal sequence</fullName>
    </recommendedName>
</protein>
<dbReference type="InterPro" id="IPR006311">
    <property type="entry name" value="TAT_signal"/>
</dbReference>
<gene>
    <name evidence="2" type="ORF">JOM49_003289</name>
</gene>
<name>A0ABS4PSD9_9PSEU</name>
<evidence type="ECO:0000313" key="3">
    <source>
        <dbReference type="Proteomes" id="UP000741013"/>
    </source>
</evidence>
<reference evidence="2 3" key="1">
    <citation type="submission" date="2021-03" db="EMBL/GenBank/DDBJ databases">
        <title>Sequencing the genomes of 1000 actinobacteria strains.</title>
        <authorList>
            <person name="Klenk H.-P."/>
        </authorList>
    </citation>
    <scope>NUCLEOTIDE SEQUENCE [LARGE SCALE GENOMIC DNA]</scope>
    <source>
        <strain evidence="2 3">DSM 45510</strain>
    </source>
</reference>
<accession>A0ABS4PSD9</accession>
<dbReference type="RefSeq" id="WP_209665142.1">
    <property type="nucleotide sequence ID" value="NZ_JAGGMS010000001.1"/>
</dbReference>
<dbReference type="PROSITE" id="PS51318">
    <property type="entry name" value="TAT"/>
    <property type="match status" value="1"/>
</dbReference>
<keyword evidence="3" id="KW-1185">Reference proteome</keyword>
<evidence type="ECO:0000256" key="1">
    <source>
        <dbReference type="SAM" id="SignalP"/>
    </source>
</evidence>
<comment type="caution">
    <text evidence="2">The sequence shown here is derived from an EMBL/GenBank/DDBJ whole genome shotgun (WGS) entry which is preliminary data.</text>
</comment>
<dbReference type="Proteomes" id="UP000741013">
    <property type="component" value="Unassembled WGS sequence"/>
</dbReference>
<sequence length="256" mass="29040">MSDQRDRRQVLKISMGAIAVAGAGLTGALPASAAGHPKFEPVPGMHGDRRANEVWYQFDDQTLFHRIKEVSDAFAEIHAILGENSVQQLWQNWLEMSDTTGYPGNYTAFVAPIRKPLQVLSHVQLGIFDTYYRPFDPRLVPVFADFGQGTLFDPRRAEFESEVHTMDGVPPVGYHIWHAILRAMMFLDIDRVRWAAMDPLIAFAWAVQAVAKPQPREVNPPLPRATVRDLALSWLPRKPERLDRDFHSLWYPEGLG</sequence>
<feature type="signal peptide" evidence="1">
    <location>
        <begin position="1"/>
        <end position="33"/>
    </location>
</feature>
<feature type="chain" id="PRO_5047329953" description="TAT (Twin-arginine translocation) pathway signal sequence" evidence="1">
    <location>
        <begin position="34"/>
        <end position="256"/>
    </location>
</feature>
<keyword evidence="1" id="KW-0732">Signal</keyword>
<evidence type="ECO:0000313" key="2">
    <source>
        <dbReference type="EMBL" id="MBP2181763.1"/>
    </source>
</evidence>